<organism evidence="3 4">
    <name type="scientific">Brevibacterium paucivorans</name>
    <dbReference type="NCBI Taxonomy" id="170994"/>
    <lineage>
        <taxon>Bacteria</taxon>
        <taxon>Bacillati</taxon>
        <taxon>Actinomycetota</taxon>
        <taxon>Actinomycetes</taxon>
        <taxon>Micrococcales</taxon>
        <taxon>Brevibacteriaceae</taxon>
        <taxon>Brevibacterium</taxon>
    </lineage>
</organism>
<reference evidence="3 4" key="1">
    <citation type="submission" date="2017-09" db="EMBL/GenBank/DDBJ databases">
        <title>Bacterial strain isolated from the female urinary microbiota.</title>
        <authorList>
            <person name="Thomas-White K."/>
            <person name="Kumar N."/>
            <person name="Forster S."/>
            <person name="Putonti C."/>
            <person name="Lawley T."/>
            <person name="Wolfe A.J."/>
        </authorList>
    </citation>
    <scope>NUCLEOTIDE SEQUENCE [LARGE SCALE GENOMIC DNA]</scope>
    <source>
        <strain evidence="3 4">UMB1301</strain>
    </source>
</reference>
<evidence type="ECO:0008006" key="5">
    <source>
        <dbReference type="Google" id="ProtNLM"/>
    </source>
</evidence>
<name>A0A2N6VQM4_9MICO</name>
<evidence type="ECO:0000313" key="4">
    <source>
        <dbReference type="Proteomes" id="UP000235598"/>
    </source>
</evidence>
<protein>
    <recommendedName>
        <fullName evidence="5">Nuclear transport factor 2 family protein</fullName>
    </recommendedName>
</protein>
<comment type="caution">
    <text evidence="3">The sequence shown here is derived from an EMBL/GenBank/DDBJ whole genome shotgun (WGS) entry which is preliminary data.</text>
</comment>
<gene>
    <name evidence="3" type="ORF">CJ199_02930</name>
</gene>
<sequence length="204" mass="22768">MTAYVHRRLLALCAVGALVLTGCSESLPQTEAAPHPSTQEESPTPDSEPIPKFDVPEYTTDLDLTAEEMLAAEEALIGLQRYIFVSEQVMKSGGEDTLHIDSVSVGEAKEGLEETASDFRKDHTVLFGKLVTQDLHIHEMDRAPKKTEETTVSACLPKETWGIRNANEDESEADYEDPYQMIWTLQKHGSSWKVSLQELYSEHC</sequence>
<feature type="signal peptide" evidence="2">
    <location>
        <begin position="1"/>
        <end position="28"/>
    </location>
</feature>
<proteinExistence type="predicted"/>
<evidence type="ECO:0000313" key="3">
    <source>
        <dbReference type="EMBL" id="PMD06338.1"/>
    </source>
</evidence>
<keyword evidence="2" id="KW-0732">Signal</keyword>
<evidence type="ECO:0000256" key="2">
    <source>
        <dbReference type="SAM" id="SignalP"/>
    </source>
</evidence>
<dbReference type="Proteomes" id="UP000235598">
    <property type="component" value="Unassembled WGS sequence"/>
</dbReference>
<accession>A0A2N6VQM4</accession>
<dbReference type="OrthoDB" id="4803327at2"/>
<feature type="compositionally biased region" description="Polar residues" evidence="1">
    <location>
        <begin position="36"/>
        <end position="45"/>
    </location>
</feature>
<dbReference type="AlphaFoldDB" id="A0A2N6VQM4"/>
<feature type="region of interest" description="Disordered" evidence="1">
    <location>
        <begin position="28"/>
        <end position="54"/>
    </location>
</feature>
<dbReference type="RefSeq" id="WP_102237986.1">
    <property type="nucleotide sequence ID" value="NZ_PNHK01000001.1"/>
</dbReference>
<dbReference type="PROSITE" id="PS51257">
    <property type="entry name" value="PROKAR_LIPOPROTEIN"/>
    <property type="match status" value="1"/>
</dbReference>
<dbReference type="EMBL" id="PNHK01000001">
    <property type="protein sequence ID" value="PMD06338.1"/>
    <property type="molecule type" value="Genomic_DNA"/>
</dbReference>
<feature type="chain" id="PRO_5038358705" description="Nuclear transport factor 2 family protein" evidence="2">
    <location>
        <begin position="29"/>
        <end position="204"/>
    </location>
</feature>
<evidence type="ECO:0000256" key="1">
    <source>
        <dbReference type="SAM" id="MobiDB-lite"/>
    </source>
</evidence>